<keyword evidence="2" id="KW-1185">Reference proteome</keyword>
<accession>A0A1E3W9U7</accession>
<dbReference type="OrthoDB" id="7266971at2"/>
<dbReference type="RefSeq" id="WP_069624269.1">
    <property type="nucleotide sequence ID" value="NZ_LPWD01000280.1"/>
</dbReference>
<dbReference type="NCBIfam" id="TIGR02126">
    <property type="entry name" value="phgtail_TP901_1"/>
    <property type="match status" value="1"/>
</dbReference>
<dbReference type="InterPro" id="IPR011855">
    <property type="entry name" value="Phgtail_TP901_1"/>
</dbReference>
<dbReference type="Proteomes" id="UP000095042">
    <property type="component" value="Unassembled WGS sequence"/>
</dbReference>
<reference evidence="1 2" key="1">
    <citation type="journal article" date="2016" name="Environ. Microbiol.">
        <title>New Methyloceanibacter diversity from North Sea sediments includes methanotroph containing solely the soluble methane monooxygenase.</title>
        <authorList>
            <person name="Vekeman B."/>
            <person name="Kerckhof F.M."/>
            <person name="Cremers G."/>
            <person name="de Vos P."/>
            <person name="Vandamme P."/>
            <person name="Boon N."/>
            <person name="Op den Camp H.J."/>
            <person name="Heylen K."/>
        </authorList>
    </citation>
    <scope>NUCLEOTIDE SEQUENCE [LARGE SCALE GENOMIC DNA]</scope>
    <source>
        <strain evidence="1 2">R-67177</strain>
    </source>
</reference>
<dbReference type="PRINTS" id="PR01996">
    <property type="entry name" value="MTP1FAMILY"/>
</dbReference>
<proteinExistence type="predicted"/>
<gene>
    <name evidence="1" type="ORF">AUC71_14745</name>
</gene>
<dbReference type="InterPro" id="IPR022344">
    <property type="entry name" value="GTA_major-tail"/>
</dbReference>
<sequence length="138" mass="14593">MTAQKGKDLLLKVDTDGAGSFATVAGLRARTLAFNAASVDVTDQESAGRWRELLEGAGIKTARVSGSGIFKDASSDETLRQYFFAGTVRDWQVIVPDFGTVEGAFQIAALEYGGQHDGEVSFELSLESAGALTFTHAA</sequence>
<evidence type="ECO:0000313" key="1">
    <source>
        <dbReference type="EMBL" id="ODS02541.1"/>
    </source>
</evidence>
<comment type="caution">
    <text evidence="1">The sequence shown here is derived from an EMBL/GenBank/DDBJ whole genome shotgun (WGS) entry which is preliminary data.</text>
</comment>
<protein>
    <submittedName>
        <fullName evidence="1">Phage tail protein</fullName>
    </submittedName>
</protein>
<dbReference type="AlphaFoldDB" id="A0A1E3W9U7"/>
<evidence type="ECO:0000313" key="2">
    <source>
        <dbReference type="Proteomes" id="UP000095042"/>
    </source>
</evidence>
<dbReference type="EMBL" id="LPWD01000280">
    <property type="protein sequence ID" value="ODS02541.1"/>
    <property type="molecule type" value="Genomic_DNA"/>
</dbReference>
<organism evidence="1 2">
    <name type="scientific">Methyloceanibacter marginalis</name>
    <dbReference type="NCBI Taxonomy" id="1774971"/>
    <lineage>
        <taxon>Bacteria</taxon>
        <taxon>Pseudomonadati</taxon>
        <taxon>Pseudomonadota</taxon>
        <taxon>Alphaproteobacteria</taxon>
        <taxon>Hyphomicrobiales</taxon>
        <taxon>Hyphomicrobiaceae</taxon>
        <taxon>Methyloceanibacter</taxon>
    </lineage>
</organism>
<name>A0A1E3W9U7_9HYPH</name>
<dbReference type="Pfam" id="PF06199">
    <property type="entry name" value="Phage_tail_2"/>
    <property type="match status" value="1"/>
</dbReference>